<organism evidence="2 3">
    <name type="scientific">Kingdonia uniflora</name>
    <dbReference type="NCBI Taxonomy" id="39325"/>
    <lineage>
        <taxon>Eukaryota</taxon>
        <taxon>Viridiplantae</taxon>
        <taxon>Streptophyta</taxon>
        <taxon>Embryophyta</taxon>
        <taxon>Tracheophyta</taxon>
        <taxon>Spermatophyta</taxon>
        <taxon>Magnoliopsida</taxon>
        <taxon>Ranunculales</taxon>
        <taxon>Circaeasteraceae</taxon>
        <taxon>Kingdonia</taxon>
    </lineage>
</organism>
<dbReference type="PANTHER" id="PTHR34555">
    <property type="entry name" value="INTEGRAL MEMBRANE HEMOLYSIN-III-LIKE PROTEIN"/>
    <property type="match status" value="1"/>
</dbReference>
<protein>
    <submittedName>
        <fullName evidence="2">Uncharacterized protein</fullName>
    </submittedName>
</protein>
<accession>A0A7J7MSF9</accession>
<evidence type="ECO:0000313" key="3">
    <source>
        <dbReference type="Proteomes" id="UP000541444"/>
    </source>
</evidence>
<feature type="region of interest" description="Disordered" evidence="1">
    <location>
        <begin position="36"/>
        <end position="81"/>
    </location>
</feature>
<name>A0A7J7MSF9_9MAGN</name>
<dbReference type="OrthoDB" id="1925139at2759"/>
<dbReference type="PANTHER" id="PTHR34555:SF1">
    <property type="entry name" value="INTEGRAL MEMBRANE HEMOLYSIN-III-LIKE PROTEIN"/>
    <property type="match status" value="1"/>
</dbReference>
<feature type="compositionally biased region" description="Polar residues" evidence="1">
    <location>
        <begin position="94"/>
        <end position="110"/>
    </location>
</feature>
<feature type="region of interest" description="Disordered" evidence="1">
    <location>
        <begin position="94"/>
        <end position="127"/>
    </location>
</feature>
<evidence type="ECO:0000313" key="2">
    <source>
        <dbReference type="EMBL" id="KAF6157803.1"/>
    </source>
</evidence>
<sequence length="252" mass="27778">MIDSKVSDYGLASRGTGQQPIAVKKTALRDLQNDNRIPVPKFLGDPPFVKDGGLIKDPIKVSGTKRPAPESPQSPSNGNLVYARRKFELEFGKSNNCDEMDSSSDGSQHRNSSHPEQEMPRQQTQIEGSNLSSFSAFASIPVASPGGPSIPFHGKPLSGFIASEPKYTTITTVIPRHGPVNSQLASDQYWKDRFSRLQTHLKNCDHSPKEDYIQMLRSFTSVGRSQHAVELEKRAIQLSLEEGKISFITLSL</sequence>
<reference evidence="2 3" key="1">
    <citation type="journal article" date="2020" name="IScience">
        <title>Genome Sequencing of the Endangered Kingdonia uniflora (Circaeasteraceae, Ranunculales) Reveals Potential Mechanisms of Evolutionary Specialization.</title>
        <authorList>
            <person name="Sun Y."/>
            <person name="Deng T."/>
            <person name="Zhang A."/>
            <person name="Moore M.J."/>
            <person name="Landis J.B."/>
            <person name="Lin N."/>
            <person name="Zhang H."/>
            <person name="Zhang X."/>
            <person name="Huang J."/>
            <person name="Zhang X."/>
            <person name="Sun H."/>
            <person name="Wang H."/>
        </authorList>
    </citation>
    <scope>NUCLEOTIDE SEQUENCE [LARGE SCALE GENOMIC DNA]</scope>
    <source>
        <strain evidence="2">TB1705</strain>
        <tissue evidence="2">Leaf</tissue>
    </source>
</reference>
<keyword evidence="3" id="KW-1185">Reference proteome</keyword>
<comment type="caution">
    <text evidence="2">The sequence shown here is derived from an EMBL/GenBank/DDBJ whole genome shotgun (WGS) entry which is preliminary data.</text>
</comment>
<evidence type="ECO:0000256" key="1">
    <source>
        <dbReference type="SAM" id="MobiDB-lite"/>
    </source>
</evidence>
<dbReference type="EMBL" id="JACGCM010001259">
    <property type="protein sequence ID" value="KAF6157803.1"/>
    <property type="molecule type" value="Genomic_DNA"/>
</dbReference>
<gene>
    <name evidence="2" type="ORF">GIB67_038271</name>
</gene>
<dbReference type="AlphaFoldDB" id="A0A7J7MSF9"/>
<proteinExistence type="predicted"/>
<dbReference type="Proteomes" id="UP000541444">
    <property type="component" value="Unassembled WGS sequence"/>
</dbReference>